<evidence type="ECO:0000313" key="1">
    <source>
        <dbReference type="EMBL" id="CAD8174153.1"/>
    </source>
</evidence>
<evidence type="ECO:0000313" key="2">
    <source>
        <dbReference type="Proteomes" id="UP000683925"/>
    </source>
</evidence>
<name>A0A8S1VCA3_PAROT</name>
<dbReference type="Proteomes" id="UP000683925">
    <property type="component" value="Unassembled WGS sequence"/>
</dbReference>
<dbReference type="AlphaFoldDB" id="A0A8S1VCA3"/>
<reference evidence="1" key="1">
    <citation type="submission" date="2021-01" db="EMBL/GenBank/DDBJ databases">
        <authorList>
            <consortium name="Genoscope - CEA"/>
            <person name="William W."/>
        </authorList>
    </citation>
    <scope>NUCLEOTIDE SEQUENCE</scope>
</reference>
<dbReference type="EMBL" id="CAJJDP010000062">
    <property type="protein sequence ID" value="CAD8174153.1"/>
    <property type="molecule type" value="Genomic_DNA"/>
</dbReference>
<gene>
    <name evidence="1" type="ORF">POCTA_138.1.T0630134</name>
</gene>
<keyword evidence="2" id="KW-1185">Reference proteome</keyword>
<comment type="caution">
    <text evidence="1">The sequence shown here is derived from an EMBL/GenBank/DDBJ whole genome shotgun (WGS) entry which is preliminary data.</text>
</comment>
<protein>
    <submittedName>
        <fullName evidence="1">Uncharacterized protein</fullName>
    </submittedName>
</protein>
<accession>A0A8S1VCA3</accession>
<organism evidence="1 2">
    <name type="scientific">Paramecium octaurelia</name>
    <dbReference type="NCBI Taxonomy" id="43137"/>
    <lineage>
        <taxon>Eukaryota</taxon>
        <taxon>Sar</taxon>
        <taxon>Alveolata</taxon>
        <taxon>Ciliophora</taxon>
        <taxon>Intramacronucleata</taxon>
        <taxon>Oligohymenophorea</taxon>
        <taxon>Peniculida</taxon>
        <taxon>Parameciidae</taxon>
        <taxon>Paramecium</taxon>
    </lineage>
</organism>
<proteinExistence type="predicted"/>
<sequence length="36" mass="4415">MCNCFQLNRKMLQQLGQPLLQSKLPKLRYWVRCYTI</sequence>